<dbReference type="InParanoid" id="A0A7J7CBH1"/>
<dbReference type="InterPro" id="IPR011684">
    <property type="entry name" value="NAB"/>
</dbReference>
<dbReference type="Proteomes" id="UP000593562">
    <property type="component" value="Unassembled WGS sequence"/>
</dbReference>
<evidence type="ECO:0000256" key="3">
    <source>
        <dbReference type="SAM" id="Coils"/>
    </source>
</evidence>
<evidence type="ECO:0000256" key="1">
    <source>
        <dbReference type="ARBA" id="ARBA00023054"/>
    </source>
</evidence>
<protein>
    <recommendedName>
        <fullName evidence="4">NAB domain-containing protein</fullName>
    </recommendedName>
</protein>
<comment type="caution">
    <text evidence="5">The sequence shown here is derived from an EMBL/GenBank/DDBJ whole genome shotgun (WGS) entry which is preliminary data.</text>
</comment>
<organism evidence="5 6">
    <name type="scientific">Tripterygium wilfordii</name>
    <name type="common">Thunder God vine</name>
    <dbReference type="NCBI Taxonomy" id="458696"/>
    <lineage>
        <taxon>Eukaryota</taxon>
        <taxon>Viridiplantae</taxon>
        <taxon>Streptophyta</taxon>
        <taxon>Embryophyta</taxon>
        <taxon>Tracheophyta</taxon>
        <taxon>Spermatophyta</taxon>
        <taxon>Magnoliopsida</taxon>
        <taxon>eudicotyledons</taxon>
        <taxon>Gunneridae</taxon>
        <taxon>Pentapetalae</taxon>
        <taxon>rosids</taxon>
        <taxon>fabids</taxon>
        <taxon>Celastrales</taxon>
        <taxon>Celastraceae</taxon>
        <taxon>Tripterygium</taxon>
    </lineage>
</organism>
<feature type="domain" description="NAB" evidence="4">
    <location>
        <begin position="10"/>
        <end position="91"/>
    </location>
</feature>
<sequence>MVEKVEKETSHWWWLETHKRSRRSPLLHSTLAELDMKTKAMLKLIEEDADSFAKRAEIFYKKRPQLISMVEDFYRAHRSLAEQYDLVKSDSAARLQKTFPPPISLTKSQSEKFTTMTGQMYPSFSENFDPEESALSEVEDHKLDSEIQVFEETKTYIVSGRICNDEVAKLREEKEKLKEENRIQRDQLLQKDEEKRNVIRHLSVAVEVLKEENLKLRKGIARDSPTKLSPFEFNKLKWKFFGGSPSS</sequence>
<keyword evidence="6" id="KW-1185">Reference proteome</keyword>
<feature type="coiled-coil region" evidence="3">
    <location>
        <begin position="160"/>
        <end position="194"/>
    </location>
</feature>
<keyword evidence="1 3" id="KW-0175">Coiled coil</keyword>
<name>A0A7J7CBH1_TRIWF</name>
<proteinExistence type="inferred from homology"/>
<evidence type="ECO:0000313" key="6">
    <source>
        <dbReference type="Proteomes" id="UP000593562"/>
    </source>
</evidence>
<dbReference type="InterPro" id="IPR051861">
    <property type="entry name" value="NET_actin-binding_domain"/>
</dbReference>
<comment type="similarity">
    <text evidence="2">Belongs to the NET family.</text>
</comment>
<dbReference type="PANTHER" id="PTHR32258">
    <property type="entry name" value="PROTEIN NETWORKED 4A"/>
    <property type="match status" value="1"/>
</dbReference>
<dbReference type="GO" id="GO:0005774">
    <property type="term" value="C:vacuolar membrane"/>
    <property type="evidence" value="ECO:0007669"/>
    <property type="project" value="TreeGrafter"/>
</dbReference>
<reference evidence="5 6" key="1">
    <citation type="journal article" date="2020" name="Nat. Commun.">
        <title>Genome of Tripterygium wilfordii and identification of cytochrome P450 involved in triptolide biosynthesis.</title>
        <authorList>
            <person name="Tu L."/>
            <person name="Su P."/>
            <person name="Zhang Z."/>
            <person name="Gao L."/>
            <person name="Wang J."/>
            <person name="Hu T."/>
            <person name="Zhou J."/>
            <person name="Zhang Y."/>
            <person name="Zhao Y."/>
            <person name="Liu Y."/>
            <person name="Song Y."/>
            <person name="Tong Y."/>
            <person name="Lu Y."/>
            <person name="Yang J."/>
            <person name="Xu C."/>
            <person name="Jia M."/>
            <person name="Peters R.J."/>
            <person name="Huang L."/>
            <person name="Gao W."/>
        </authorList>
    </citation>
    <scope>NUCLEOTIDE SEQUENCE [LARGE SCALE GENOMIC DNA]</scope>
    <source>
        <strain evidence="6">cv. XIE 37</strain>
        <tissue evidence="5">Leaf</tissue>
    </source>
</reference>
<dbReference type="Pfam" id="PF07765">
    <property type="entry name" value="KIP1"/>
    <property type="match status" value="1"/>
</dbReference>
<dbReference type="OrthoDB" id="2019833at2759"/>
<dbReference type="PANTHER" id="PTHR32258:SF28">
    <property type="entry name" value="PROTEIN NETWORKED 3A-RELATED"/>
    <property type="match status" value="1"/>
</dbReference>
<dbReference type="AlphaFoldDB" id="A0A7J7CBH1"/>
<evidence type="ECO:0000313" key="5">
    <source>
        <dbReference type="EMBL" id="KAF5731488.1"/>
    </source>
</evidence>
<evidence type="ECO:0000256" key="2">
    <source>
        <dbReference type="ARBA" id="ARBA00038006"/>
    </source>
</evidence>
<dbReference type="FunCoup" id="A0A7J7CBH1">
    <property type="interactions" value="245"/>
</dbReference>
<dbReference type="PROSITE" id="PS51774">
    <property type="entry name" value="NAB"/>
    <property type="match status" value="1"/>
</dbReference>
<accession>A0A7J7CBH1</accession>
<dbReference type="EMBL" id="JAAARO010000018">
    <property type="protein sequence ID" value="KAF5731488.1"/>
    <property type="molecule type" value="Genomic_DNA"/>
</dbReference>
<dbReference type="GO" id="GO:0003779">
    <property type="term" value="F:actin binding"/>
    <property type="evidence" value="ECO:0007669"/>
    <property type="project" value="InterPro"/>
</dbReference>
<evidence type="ECO:0000259" key="4">
    <source>
        <dbReference type="PROSITE" id="PS51774"/>
    </source>
</evidence>
<gene>
    <name evidence="5" type="ORF">HS088_TW18G00166</name>
</gene>